<dbReference type="InterPro" id="IPR019613">
    <property type="entry name" value="DUF4198"/>
</dbReference>
<evidence type="ECO:0000313" key="3">
    <source>
        <dbReference type="Proteomes" id="UP001194469"/>
    </source>
</evidence>
<comment type="caution">
    <text evidence="2">The sequence shown here is derived from an EMBL/GenBank/DDBJ whole genome shotgun (WGS) entry which is preliminary data.</text>
</comment>
<keyword evidence="3" id="KW-1185">Reference proteome</keyword>
<dbReference type="EMBL" id="VRYY01000371">
    <property type="protein sequence ID" value="MBG3877777.1"/>
    <property type="molecule type" value="Genomic_DNA"/>
</dbReference>
<accession>A0ABS0J5Q1</accession>
<keyword evidence="1" id="KW-0732">Signal</keyword>
<dbReference type="SUPFAM" id="SSF49482">
    <property type="entry name" value="Aromatic compound dioxygenase"/>
    <property type="match status" value="1"/>
</dbReference>
<name>A0ABS0J5Q1_9BACT</name>
<protein>
    <submittedName>
        <fullName evidence="2">DUF4198 domain-containing protein</fullName>
    </submittedName>
</protein>
<evidence type="ECO:0000313" key="2">
    <source>
        <dbReference type="EMBL" id="MBG3877777.1"/>
    </source>
</evidence>
<sequence length="262" mass="28468">MQLRRLVGALALVLVTAAPALAHFGMIIPDAPVATAAKRTTNVTLSFSHPFEGHGMNLERPQSFGVVRVDGDKTERTDLLASLKEAKVMGKAAWKTDFTFPKPGVYMFAMEPKLYWEPEEDCYIQHLTKVVVPAFGNEDGWDTPAGLKFEIIPLTRPFGNYAGGVFTGVAMLDGKPAPGVDVEVEYYNAQGKYAAPTEFHVTQVVKTDANGVFTVACPLAGWWGFAALTTAPEQVKGPDGTMKDVEIGAVLWTRFDAFKPAK</sequence>
<reference evidence="2 3" key="1">
    <citation type="submission" date="2019-08" db="EMBL/GenBank/DDBJ databases">
        <authorList>
            <person name="Luo N."/>
        </authorList>
    </citation>
    <scope>NUCLEOTIDE SEQUENCE [LARGE SCALE GENOMIC DNA]</scope>
    <source>
        <strain evidence="2 3">NCIMB 9442</strain>
    </source>
</reference>
<dbReference type="Proteomes" id="UP001194469">
    <property type="component" value="Unassembled WGS sequence"/>
</dbReference>
<proteinExistence type="predicted"/>
<dbReference type="RefSeq" id="WP_196609850.1">
    <property type="nucleotide sequence ID" value="NZ_VRYY01000371.1"/>
</dbReference>
<evidence type="ECO:0000256" key="1">
    <source>
        <dbReference type="SAM" id="SignalP"/>
    </source>
</evidence>
<dbReference type="InterPro" id="IPR015889">
    <property type="entry name" value="Intradiol_dOase_core"/>
</dbReference>
<organism evidence="2 3">
    <name type="scientific">Nitratidesulfovibrio oxamicus</name>
    <dbReference type="NCBI Taxonomy" id="32016"/>
    <lineage>
        <taxon>Bacteria</taxon>
        <taxon>Pseudomonadati</taxon>
        <taxon>Thermodesulfobacteriota</taxon>
        <taxon>Desulfovibrionia</taxon>
        <taxon>Desulfovibrionales</taxon>
        <taxon>Desulfovibrionaceae</taxon>
        <taxon>Nitratidesulfovibrio</taxon>
    </lineage>
</organism>
<dbReference type="Pfam" id="PF10670">
    <property type="entry name" value="DUF4198"/>
    <property type="match status" value="1"/>
</dbReference>
<feature type="chain" id="PRO_5045598887" evidence="1">
    <location>
        <begin position="23"/>
        <end position="262"/>
    </location>
</feature>
<feature type="signal peptide" evidence="1">
    <location>
        <begin position="1"/>
        <end position="22"/>
    </location>
</feature>
<gene>
    <name evidence="2" type="ORF">FVW20_12335</name>
</gene>